<gene>
    <name evidence="1" type="primary">69</name>
    <name evidence="1" type="ORF">PBI_WOES_69</name>
</gene>
<dbReference type="RefSeq" id="YP_009273459.1">
    <property type="nucleotide sequence ID" value="NC_030905.1"/>
</dbReference>
<evidence type="ECO:0000313" key="1">
    <source>
        <dbReference type="EMBL" id="ANA85840.1"/>
    </source>
</evidence>
<protein>
    <submittedName>
        <fullName evidence="1">Uncharacterized protein</fullName>
    </submittedName>
</protein>
<reference evidence="2" key="1">
    <citation type="submission" date="2016-03" db="EMBL/GenBank/DDBJ databases">
        <authorList>
            <person name="Ploux O."/>
        </authorList>
    </citation>
    <scope>NUCLEOTIDE SEQUENCE [LARGE SCALE GENOMIC DNA]</scope>
</reference>
<name>A0A160DDJ8_9CAUD</name>
<dbReference type="Proteomes" id="UP000203182">
    <property type="component" value="Segment"/>
</dbReference>
<accession>A0A160DDJ8</accession>
<evidence type="ECO:0000313" key="2">
    <source>
        <dbReference type="Proteomes" id="UP000203182"/>
    </source>
</evidence>
<proteinExistence type="predicted"/>
<keyword evidence="2" id="KW-1185">Reference proteome</keyword>
<dbReference type="EMBL" id="KU998240">
    <property type="protein sequence ID" value="ANA85840.1"/>
    <property type="molecule type" value="Genomic_DNA"/>
</dbReference>
<organism evidence="1 2">
    <name type="scientific">Gordonia phage Woes</name>
    <dbReference type="NCBI Taxonomy" id="1838084"/>
    <lineage>
        <taxon>Viruses</taxon>
        <taxon>Duplodnaviria</taxon>
        <taxon>Heunggongvirae</taxon>
        <taxon>Uroviricota</taxon>
        <taxon>Caudoviricetes</taxon>
        <taxon>Woesvirus</taxon>
        <taxon>Woesvirus woes</taxon>
    </lineage>
</organism>
<dbReference type="GeneID" id="28801425"/>
<dbReference type="KEGG" id="vg:28801425"/>
<sequence length="81" mass="8480">MSENLEQLESDATAAVHKWLIAAGAADESDVVACMSISLRLASPFNKAEAYRAALVGGTYAEGIGLATYASGFYSARMMEG</sequence>